<feature type="transmembrane region" description="Helical" evidence="1">
    <location>
        <begin position="20"/>
        <end position="38"/>
    </location>
</feature>
<dbReference type="EMBL" id="CP115174">
    <property type="protein sequence ID" value="WBO23170.1"/>
    <property type="molecule type" value="Genomic_DNA"/>
</dbReference>
<accession>A0ABY7NNR9</accession>
<reference evidence="2 3" key="1">
    <citation type="submission" date="2022-12" db="EMBL/GenBank/DDBJ databases">
        <title>Sphingomonas abieness sp. nov., an endophytic bacterium isolated from Abies koreana.</title>
        <authorList>
            <person name="Jiang L."/>
            <person name="Lee J."/>
        </authorList>
    </citation>
    <scope>NUCLEOTIDE SEQUENCE [LARGE SCALE GENOMIC DNA]</scope>
    <source>
        <strain evidence="3">PAMB 00755</strain>
    </source>
</reference>
<evidence type="ECO:0000313" key="2">
    <source>
        <dbReference type="EMBL" id="WBO23170.1"/>
    </source>
</evidence>
<dbReference type="InterPro" id="IPR005625">
    <property type="entry name" value="PepSY-ass_TM"/>
</dbReference>
<dbReference type="PANTHER" id="PTHR34219">
    <property type="entry name" value="IRON-REGULATED INNER MEMBRANE PROTEIN-RELATED"/>
    <property type="match status" value="1"/>
</dbReference>
<feature type="transmembrane region" description="Helical" evidence="1">
    <location>
        <begin position="326"/>
        <end position="350"/>
    </location>
</feature>
<dbReference type="Pfam" id="PF03929">
    <property type="entry name" value="PepSY_TM"/>
    <property type="match status" value="1"/>
</dbReference>
<protein>
    <submittedName>
        <fullName evidence="2">PepSY-associated TM helix domain-containing protein</fullName>
    </submittedName>
</protein>
<keyword evidence="1" id="KW-0472">Membrane</keyword>
<keyword evidence="3" id="KW-1185">Reference proteome</keyword>
<feature type="transmembrane region" description="Helical" evidence="1">
    <location>
        <begin position="198"/>
        <end position="218"/>
    </location>
</feature>
<organism evidence="2 3">
    <name type="scientific">Sphingomonas abietis</name>
    <dbReference type="NCBI Taxonomy" id="3012344"/>
    <lineage>
        <taxon>Bacteria</taxon>
        <taxon>Pseudomonadati</taxon>
        <taxon>Pseudomonadota</taxon>
        <taxon>Alphaproteobacteria</taxon>
        <taxon>Sphingomonadales</taxon>
        <taxon>Sphingomonadaceae</taxon>
        <taxon>Sphingomonas</taxon>
    </lineage>
</organism>
<feature type="transmembrane region" description="Helical" evidence="1">
    <location>
        <begin position="150"/>
        <end position="171"/>
    </location>
</feature>
<dbReference type="PANTHER" id="PTHR34219:SF3">
    <property type="entry name" value="BLL7967 PROTEIN"/>
    <property type="match status" value="1"/>
</dbReference>
<evidence type="ECO:0000256" key="1">
    <source>
        <dbReference type="SAM" id="Phobius"/>
    </source>
</evidence>
<evidence type="ECO:0000313" key="3">
    <source>
        <dbReference type="Proteomes" id="UP001210865"/>
    </source>
</evidence>
<dbReference type="RefSeq" id="WP_270077805.1">
    <property type="nucleotide sequence ID" value="NZ_CP115174.1"/>
</dbReference>
<proteinExistence type="predicted"/>
<keyword evidence="1" id="KW-0812">Transmembrane</keyword>
<sequence length="371" mass="40068">MAGRQAWRKTWWQIHKWIGLALMILLIPLGLSGIVLTWDDAIDHALNSQRYAVHGEATLAPSVYAAEARKALQPGDRLSQIRYPKEEGPVVVMATGAAAGGRHGPPLRIWLWLDPRSAHVIEVSRGDRGLVRIAHNFHGMLFIPGGPGRALVGVLGVAMFLMAFGGVWLWWPPIGSWMTGLRWQRGDRRLDTNLHHRVGFWIALPLAAQAFTGVWMAWPQMMATIGLAPARGGMAAPAGDSALTVDQALAAAQTAAPHPAPQPRSPLSIAWPAGPDGAWRISLAGKGGDVEVNDATRAVTQGAPRGGGGLAGAMRHYHDGTLLGPIWRVLLVLLGLSPSILGITGILMWLRGRRWRAKAAMRKNKVRELVA</sequence>
<keyword evidence="1" id="KW-1133">Transmembrane helix</keyword>
<name>A0ABY7NNR9_9SPHN</name>
<dbReference type="Proteomes" id="UP001210865">
    <property type="component" value="Chromosome"/>
</dbReference>
<gene>
    <name evidence="2" type="ORF">PBT88_03250</name>
</gene>